<dbReference type="InterPro" id="IPR050194">
    <property type="entry name" value="Glycosyltransferase_grp1"/>
</dbReference>
<dbReference type="PANTHER" id="PTHR45947:SF3">
    <property type="entry name" value="SULFOQUINOVOSYL TRANSFERASE SQD2"/>
    <property type="match status" value="1"/>
</dbReference>
<dbReference type="STRING" id="62928.azo3268"/>
<dbReference type="EMBL" id="AM406670">
    <property type="protein sequence ID" value="CAL95884.1"/>
    <property type="molecule type" value="Genomic_DNA"/>
</dbReference>
<dbReference type="EC" id="2.4.1.-" evidence="3"/>
<gene>
    <name evidence="3" type="ordered locus">azo3268</name>
</gene>
<dbReference type="Pfam" id="PF13439">
    <property type="entry name" value="Glyco_transf_4"/>
    <property type="match status" value="1"/>
</dbReference>
<dbReference type="HOGENOM" id="CLU_009583_2_4_4"/>
<dbReference type="eggNOG" id="COG0438">
    <property type="taxonomic scope" value="Bacteria"/>
</dbReference>
<dbReference type="SUPFAM" id="SSF53756">
    <property type="entry name" value="UDP-Glycosyltransferase/glycogen phosphorylase"/>
    <property type="match status" value="1"/>
</dbReference>
<keyword evidence="3" id="KW-0808">Transferase</keyword>
<dbReference type="Proteomes" id="UP000002588">
    <property type="component" value="Chromosome"/>
</dbReference>
<feature type="domain" description="Glycosyl transferase family 1" evidence="1">
    <location>
        <begin position="217"/>
        <end position="365"/>
    </location>
</feature>
<dbReference type="AlphaFoldDB" id="A1KAM8"/>
<keyword evidence="4" id="KW-1185">Reference proteome</keyword>
<organism evidence="3 4">
    <name type="scientific">Azoarcus sp. (strain BH72)</name>
    <dbReference type="NCBI Taxonomy" id="418699"/>
    <lineage>
        <taxon>Bacteria</taxon>
        <taxon>Pseudomonadati</taxon>
        <taxon>Pseudomonadota</taxon>
        <taxon>Betaproteobacteria</taxon>
        <taxon>Rhodocyclales</taxon>
        <taxon>Zoogloeaceae</taxon>
        <taxon>Azoarcus</taxon>
    </lineage>
</organism>
<evidence type="ECO:0000259" key="2">
    <source>
        <dbReference type="Pfam" id="PF13439"/>
    </source>
</evidence>
<keyword evidence="3" id="KW-0328">Glycosyltransferase</keyword>
<evidence type="ECO:0000313" key="3">
    <source>
        <dbReference type="EMBL" id="CAL95884.1"/>
    </source>
</evidence>
<evidence type="ECO:0000313" key="4">
    <source>
        <dbReference type="Proteomes" id="UP000002588"/>
    </source>
</evidence>
<name>A1KAM8_AZOSB</name>
<dbReference type="RefSeq" id="WP_011766991.1">
    <property type="nucleotide sequence ID" value="NC_008702.1"/>
</dbReference>
<dbReference type="CAZy" id="GT4">
    <property type="family name" value="Glycosyltransferase Family 4"/>
</dbReference>
<dbReference type="Pfam" id="PF00534">
    <property type="entry name" value="Glycos_transf_1"/>
    <property type="match status" value="1"/>
</dbReference>
<dbReference type="GO" id="GO:0016757">
    <property type="term" value="F:glycosyltransferase activity"/>
    <property type="evidence" value="ECO:0007669"/>
    <property type="project" value="UniProtKB-KW"/>
</dbReference>
<evidence type="ECO:0000259" key="1">
    <source>
        <dbReference type="Pfam" id="PF00534"/>
    </source>
</evidence>
<protein>
    <submittedName>
        <fullName evidence="3">Glycosyltransferase</fullName>
        <ecNumber evidence="3">2.4.1.-</ecNumber>
    </submittedName>
</protein>
<dbReference type="InterPro" id="IPR001296">
    <property type="entry name" value="Glyco_trans_1"/>
</dbReference>
<dbReference type="Gene3D" id="3.40.50.2000">
    <property type="entry name" value="Glycogen Phosphorylase B"/>
    <property type="match status" value="2"/>
</dbReference>
<dbReference type="PANTHER" id="PTHR45947">
    <property type="entry name" value="SULFOQUINOVOSYL TRANSFERASE SQD2"/>
    <property type="match status" value="1"/>
</dbReference>
<dbReference type="InterPro" id="IPR028098">
    <property type="entry name" value="Glyco_trans_4-like_N"/>
</dbReference>
<feature type="domain" description="Glycosyltransferase subfamily 4-like N-terminal" evidence="2">
    <location>
        <begin position="87"/>
        <end position="198"/>
    </location>
</feature>
<proteinExistence type="predicted"/>
<sequence length="408" mass="44054">MRRVLLFSSLFPNAEQPRHGIFIQTRAAKLLDSGDVDLRVVAPVPWFPSKSSRWGRFATFARVPRRERRGALDVLHPRFLSIPGSPPGATALAMAAAALPAVRRLIADGFDFDLIDAHFYYPDGVAAALLARWVGKPYTVTARGSDITFWPGRTLPRAMLRWAARGAGANAAVSAALAEEMARLGIERVKVLRNGVDTGLFFEEPREATRARLGLSGRVLLSVGNLIELKGHHLAIDTLQALPDTCLVIIGDGPDAAALRHRARDAGVAERVRFVPVLPQAELRSYYSAADVLVLASSREGWPNVLLEAMACGTRAVAPDVWGMAEIITEPAAGELATSRSVPALVAAIGRVLAGGVERAATRAYACRFGWEATTRAQIEMFDEVLRASQPVRSRAGARVPFREGSAD</sequence>
<accession>A1KAM8</accession>
<dbReference type="KEGG" id="azo:azo3268"/>
<reference evidence="3 4" key="1">
    <citation type="journal article" date="2006" name="Nat. Biotechnol.">
        <title>Complete genome of the mutualistic, N2-fixing grass endophyte Azoarcus sp. strain BH72.</title>
        <authorList>
            <person name="Krause A."/>
            <person name="Ramakumar A."/>
            <person name="Bartels D."/>
            <person name="Battistoni F."/>
            <person name="Bekel T."/>
            <person name="Boch J."/>
            <person name="Boehm M."/>
            <person name="Friedrich F."/>
            <person name="Hurek T."/>
            <person name="Krause L."/>
            <person name="Linke B."/>
            <person name="McHardy A.C."/>
            <person name="Sarkar A."/>
            <person name="Schneiker S."/>
            <person name="Syed A.A."/>
            <person name="Thauer R."/>
            <person name="Vorhoelter F.-J."/>
            <person name="Weidner S."/>
            <person name="Puehler A."/>
            <person name="Reinhold-Hurek B."/>
            <person name="Kaiser O."/>
            <person name="Goesmann A."/>
        </authorList>
    </citation>
    <scope>NUCLEOTIDE SEQUENCE [LARGE SCALE GENOMIC DNA]</scope>
    <source>
        <strain evidence="3 4">BH72</strain>
    </source>
</reference>